<keyword evidence="5" id="KW-0862">Zinc</keyword>
<sequence length="262" mass="29605">MNEGVYEVFAIKYAAREARASEHFYGRSDPHEDGSMPMDYFIWVAKSNTHTVVIDAGFTEAVAVRRKRDFLRCPIETLGSLGIKTEDVNHVIVTHMHYDHIGNLEKFPVAQFILQEAEMMFWTGKNACRKEFRQLVEVEDVLLLVKENLEGRVDFVSGIKEIVPGITVYGTGGHSAGLQFVKVQTVEGNVILMSDVSHFYANFEQDRPYPIIHDLSKMYEAFDLVLSVSDEATILVPGHDPKVMERFPAPSPELEGIIVRIS</sequence>
<dbReference type="SMART" id="SM00849">
    <property type="entry name" value="Lactamase_B"/>
    <property type="match status" value="1"/>
</dbReference>
<dbReference type="Proteomes" id="UP001241988">
    <property type="component" value="Unassembled WGS sequence"/>
</dbReference>
<keyword evidence="4" id="KW-0378">Hydrolase</keyword>
<organism evidence="7 8">
    <name type="scientific">Planomicrobium stackebrandtii</name>
    <dbReference type="NCBI Taxonomy" id="253160"/>
    <lineage>
        <taxon>Bacteria</taxon>
        <taxon>Bacillati</taxon>
        <taxon>Bacillota</taxon>
        <taxon>Bacilli</taxon>
        <taxon>Bacillales</taxon>
        <taxon>Caryophanaceae</taxon>
        <taxon>Planomicrobium</taxon>
    </lineage>
</organism>
<proteinExistence type="inferred from homology"/>
<evidence type="ECO:0000256" key="5">
    <source>
        <dbReference type="ARBA" id="ARBA00022833"/>
    </source>
</evidence>
<gene>
    <name evidence="7" type="ORF">QOZ98_002327</name>
</gene>
<feature type="domain" description="Metallo-beta-lactamase" evidence="6">
    <location>
        <begin position="39"/>
        <end position="239"/>
    </location>
</feature>
<dbReference type="PANTHER" id="PTHR42978">
    <property type="entry name" value="QUORUM-QUENCHING LACTONASE YTNP-RELATED-RELATED"/>
    <property type="match status" value="1"/>
</dbReference>
<evidence type="ECO:0000256" key="3">
    <source>
        <dbReference type="ARBA" id="ARBA00022723"/>
    </source>
</evidence>
<evidence type="ECO:0000256" key="1">
    <source>
        <dbReference type="ARBA" id="ARBA00001947"/>
    </source>
</evidence>
<name>A0ABU0GVV5_9BACL</name>
<keyword evidence="3" id="KW-0479">Metal-binding</keyword>
<protein>
    <submittedName>
        <fullName evidence="7">Glyoxylase-like metal-dependent hydrolase (Beta-lactamase superfamily II)</fullName>
    </submittedName>
</protein>
<evidence type="ECO:0000256" key="2">
    <source>
        <dbReference type="ARBA" id="ARBA00007749"/>
    </source>
</evidence>
<dbReference type="CDD" id="cd07729">
    <property type="entry name" value="AHL_lactonase_MBL-fold"/>
    <property type="match status" value="1"/>
</dbReference>
<reference evidence="7 8" key="1">
    <citation type="submission" date="2023-07" db="EMBL/GenBank/DDBJ databases">
        <title>Genomic Encyclopedia of Type Strains, Phase IV (KMG-IV): sequencing the most valuable type-strain genomes for metagenomic binning, comparative biology and taxonomic classification.</title>
        <authorList>
            <person name="Goeker M."/>
        </authorList>
    </citation>
    <scope>NUCLEOTIDE SEQUENCE [LARGE SCALE GENOMIC DNA]</scope>
    <source>
        <strain evidence="7 8">DSM 16419</strain>
    </source>
</reference>
<evidence type="ECO:0000256" key="4">
    <source>
        <dbReference type="ARBA" id="ARBA00022801"/>
    </source>
</evidence>
<dbReference type="Pfam" id="PF00753">
    <property type="entry name" value="Lactamase_B"/>
    <property type="match status" value="1"/>
</dbReference>
<dbReference type="EMBL" id="JAUSWB010000005">
    <property type="protein sequence ID" value="MDQ0429499.1"/>
    <property type="molecule type" value="Genomic_DNA"/>
</dbReference>
<evidence type="ECO:0000313" key="8">
    <source>
        <dbReference type="Proteomes" id="UP001241988"/>
    </source>
</evidence>
<dbReference type="InterPro" id="IPR001279">
    <property type="entry name" value="Metallo-B-lactamas"/>
</dbReference>
<dbReference type="RefSeq" id="WP_308787572.1">
    <property type="nucleotide sequence ID" value="NZ_JAUSWB010000005.1"/>
</dbReference>
<dbReference type="InterPro" id="IPR051013">
    <property type="entry name" value="MBL_superfamily_lactonases"/>
</dbReference>
<evidence type="ECO:0000313" key="7">
    <source>
        <dbReference type="EMBL" id="MDQ0429499.1"/>
    </source>
</evidence>
<evidence type="ECO:0000259" key="6">
    <source>
        <dbReference type="SMART" id="SM00849"/>
    </source>
</evidence>
<comment type="caution">
    <text evidence="7">The sequence shown here is derived from an EMBL/GenBank/DDBJ whole genome shotgun (WGS) entry which is preliminary data.</text>
</comment>
<accession>A0ABU0GVV5</accession>
<dbReference type="SUPFAM" id="SSF56281">
    <property type="entry name" value="Metallo-hydrolase/oxidoreductase"/>
    <property type="match status" value="1"/>
</dbReference>
<dbReference type="PANTHER" id="PTHR42978:SF7">
    <property type="entry name" value="METALLO-HYDROLASE RV2300C-RELATED"/>
    <property type="match status" value="1"/>
</dbReference>
<dbReference type="InterPro" id="IPR036866">
    <property type="entry name" value="RibonucZ/Hydroxyglut_hydro"/>
</dbReference>
<keyword evidence="8" id="KW-1185">Reference proteome</keyword>
<dbReference type="Gene3D" id="3.60.15.10">
    <property type="entry name" value="Ribonuclease Z/Hydroxyacylglutathione hydrolase-like"/>
    <property type="match status" value="1"/>
</dbReference>
<comment type="cofactor">
    <cofactor evidence="1">
        <name>Zn(2+)</name>
        <dbReference type="ChEBI" id="CHEBI:29105"/>
    </cofactor>
</comment>
<comment type="similarity">
    <text evidence="2">Belongs to the metallo-beta-lactamase superfamily.</text>
</comment>